<protein>
    <submittedName>
        <fullName evidence="1">Uncharacterized protein</fullName>
    </submittedName>
</protein>
<sequence>MVSVFVENHNHSLTTPQRRHLLRSHRSVSEVKKCLSQQFASVNIQTHQQISFFKIQAGGLQNMGSLARQCHEELILTHKDINEMPLLELPLNMEKQMAGIYIRDIFYKFQSELWDSLSHLIEVNFNNKGIPCKHIIALLKKLQVTLLPDAYILKIWTKIAKLEKVVDDDGEEIKDCKDKSLLLRRTKLFHFASEVIDQVVSSEESSQMFIDSLENL</sequence>
<keyword evidence="2" id="KW-1185">Reference proteome</keyword>
<evidence type="ECO:0000313" key="2">
    <source>
        <dbReference type="Proteomes" id="UP000030687"/>
    </source>
</evidence>
<dbReference type="KEGG" id="cic:CICLE_v10033482mg"/>
<organism evidence="1 2">
    <name type="scientific">Citrus clementina</name>
    <name type="common">Clementine</name>
    <name type="synonym">Citrus deliciosa x Citrus sinensis</name>
    <dbReference type="NCBI Taxonomy" id="85681"/>
    <lineage>
        <taxon>Eukaryota</taxon>
        <taxon>Viridiplantae</taxon>
        <taxon>Streptophyta</taxon>
        <taxon>Embryophyta</taxon>
        <taxon>Tracheophyta</taxon>
        <taxon>Spermatophyta</taxon>
        <taxon>Magnoliopsida</taxon>
        <taxon>eudicotyledons</taxon>
        <taxon>Gunneridae</taxon>
        <taxon>Pentapetalae</taxon>
        <taxon>rosids</taxon>
        <taxon>malvids</taxon>
        <taxon>Sapindales</taxon>
        <taxon>Rutaceae</taxon>
        <taxon>Aurantioideae</taxon>
        <taxon>Citrus</taxon>
    </lineage>
</organism>
<dbReference type="PANTHER" id="PTHR47718">
    <property type="entry name" value="OS01G0519700 PROTEIN"/>
    <property type="match status" value="1"/>
</dbReference>
<proteinExistence type="predicted"/>
<dbReference type="Gramene" id="ESR49288">
    <property type="protein sequence ID" value="ESR49288"/>
    <property type="gene ID" value="CICLE_v10033482mg"/>
</dbReference>
<dbReference type="PANTHER" id="PTHR47718:SF7">
    <property type="entry name" value="PROTEIN FAR1-RELATED SEQUENCE"/>
    <property type="match status" value="1"/>
</dbReference>
<evidence type="ECO:0000313" key="1">
    <source>
        <dbReference type="EMBL" id="ESR49288.1"/>
    </source>
</evidence>
<dbReference type="EMBL" id="KI536726">
    <property type="protein sequence ID" value="ESR49288.1"/>
    <property type="molecule type" value="Genomic_DNA"/>
</dbReference>
<dbReference type="AlphaFoldDB" id="V4SNC6"/>
<dbReference type="InParanoid" id="V4SNC6"/>
<gene>
    <name evidence="1" type="ORF">CICLE_v10033482mg</name>
</gene>
<name>V4SNC6_CITCL</name>
<accession>V4SNC6</accession>
<reference evidence="1 2" key="1">
    <citation type="submission" date="2013-10" db="EMBL/GenBank/DDBJ databases">
        <authorList>
            <consortium name="International Citrus Genome Consortium"/>
            <person name="Jenkins J."/>
            <person name="Schmutz J."/>
            <person name="Prochnik S."/>
            <person name="Rokhsar D."/>
            <person name="Gmitter F."/>
            <person name="Ollitrault P."/>
            <person name="Machado M."/>
            <person name="Talon M."/>
            <person name="Wincker P."/>
            <person name="Jaillon O."/>
            <person name="Morgante M."/>
        </authorList>
    </citation>
    <scope>NUCLEOTIDE SEQUENCE</scope>
    <source>
        <strain evidence="2">cv. Clemenules</strain>
    </source>
</reference>
<dbReference type="Proteomes" id="UP000030687">
    <property type="component" value="Unassembled WGS sequence"/>
</dbReference>